<evidence type="ECO:0000313" key="1">
    <source>
        <dbReference type="EMBL" id="JAI07989.1"/>
    </source>
</evidence>
<accession>A0A0E9Y1W6</accession>
<organism evidence="1">
    <name type="scientific">Anguilla anguilla</name>
    <name type="common">European freshwater eel</name>
    <name type="synonym">Muraena anguilla</name>
    <dbReference type="NCBI Taxonomy" id="7936"/>
    <lineage>
        <taxon>Eukaryota</taxon>
        <taxon>Metazoa</taxon>
        <taxon>Chordata</taxon>
        <taxon>Craniata</taxon>
        <taxon>Vertebrata</taxon>
        <taxon>Euteleostomi</taxon>
        <taxon>Actinopterygii</taxon>
        <taxon>Neopterygii</taxon>
        <taxon>Teleostei</taxon>
        <taxon>Anguilliformes</taxon>
        <taxon>Anguillidae</taxon>
        <taxon>Anguilla</taxon>
    </lineage>
</organism>
<reference evidence="1" key="1">
    <citation type="submission" date="2014-11" db="EMBL/GenBank/DDBJ databases">
        <authorList>
            <person name="Amaro Gonzalez C."/>
        </authorList>
    </citation>
    <scope>NUCLEOTIDE SEQUENCE</scope>
</reference>
<reference evidence="1" key="2">
    <citation type="journal article" date="2015" name="Fish Shellfish Immunol.">
        <title>Early steps in the European eel (Anguilla anguilla)-Vibrio vulnificus interaction in the gills: Role of the RtxA13 toxin.</title>
        <authorList>
            <person name="Callol A."/>
            <person name="Pajuelo D."/>
            <person name="Ebbesson L."/>
            <person name="Teles M."/>
            <person name="MacKenzie S."/>
            <person name="Amaro C."/>
        </authorList>
    </citation>
    <scope>NUCLEOTIDE SEQUENCE</scope>
</reference>
<dbReference type="EMBL" id="GBXM01000589">
    <property type="protein sequence ID" value="JAI07989.1"/>
    <property type="molecule type" value="Transcribed_RNA"/>
</dbReference>
<protein>
    <submittedName>
        <fullName evidence="1">Uncharacterized protein</fullName>
    </submittedName>
</protein>
<proteinExistence type="predicted"/>
<sequence>MVHKNWQYSGEGEGTSSKSYPGKFVLFCNLYGQLFPSVLLLVQILCEKPLVSPFGRWTFGGLGKTLVCFSQQRFLY</sequence>
<name>A0A0E9Y1W6_ANGAN</name>
<dbReference type="AlphaFoldDB" id="A0A0E9Y1W6"/>